<dbReference type="AlphaFoldDB" id="A0A1B6JBX1"/>
<evidence type="ECO:0000256" key="2">
    <source>
        <dbReference type="ARBA" id="ARBA00022473"/>
    </source>
</evidence>
<evidence type="ECO:0000256" key="4">
    <source>
        <dbReference type="ARBA" id="ARBA00025806"/>
    </source>
</evidence>
<dbReference type="PANTHER" id="PTHR12972">
    <property type="entry name" value="DOWNSTREAM NEIGHBOR OF SON"/>
    <property type="match status" value="1"/>
</dbReference>
<protein>
    <submittedName>
        <fullName evidence="6">Uncharacterized protein</fullName>
    </submittedName>
</protein>
<evidence type="ECO:0000256" key="5">
    <source>
        <dbReference type="SAM" id="MobiDB-lite"/>
    </source>
</evidence>
<accession>A0A1B6JBX1</accession>
<dbReference type="InterPro" id="IPR024861">
    <property type="entry name" value="Donson"/>
</dbReference>
<name>A0A1B6JBX1_9HEMI</name>
<reference evidence="6" key="1">
    <citation type="submission" date="2015-11" db="EMBL/GenBank/DDBJ databases">
        <title>De novo transcriptome assembly of four potential Pierce s Disease insect vectors from Arizona vineyards.</title>
        <authorList>
            <person name="Tassone E.E."/>
        </authorList>
    </citation>
    <scope>NUCLEOTIDE SEQUENCE</scope>
</reference>
<dbReference type="EMBL" id="GECU01011027">
    <property type="protein sequence ID" value="JAS96679.1"/>
    <property type="molecule type" value="Transcribed_RNA"/>
</dbReference>
<evidence type="ECO:0000313" key="6">
    <source>
        <dbReference type="EMBL" id="JAS96679.1"/>
    </source>
</evidence>
<keyword evidence="3" id="KW-0539">Nucleus</keyword>
<organism evidence="6">
    <name type="scientific">Homalodisca liturata</name>
    <dbReference type="NCBI Taxonomy" id="320908"/>
    <lineage>
        <taxon>Eukaryota</taxon>
        <taxon>Metazoa</taxon>
        <taxon>Ecdysozoa</taxon>
        <taxon>Arthropoda</taxon>
        <taxon>Hexapoda</taxon>
        <taxon>Insecta</taxon>
        <taxon>Pterygota</taxon>
        <taxon>Neoptera</taxon>
        <taxon>Paraneoptera</taxon>
        <taxon>Hemiptera</taxon>
        <taxon>Auchenorrhyncha</taxon>
        <taxon>Membracoidea</taxon>
        <taxon>Cicadellidae</taxon>
        <taxon>Cicadellinae</taxon>
        <taxon>Proconiini</taxon>
        <taxon>Homalodisca</taxon>
    </lineage>
</organism>
<gene>
    <name evidence="6" type="ORF">g.30003</name>
</gene>
<dbReference type="GO" id="GO:0033260">
    <property type="term" value="P:nuclear DNA replication"/>
    <property type="evidence" value="ECO:0007669"/>
    <property type="project" value="TreeGrafter"/>
</dbReference>
<comment type="similarity">
    <text evidence="4">Belongs to the DONSON family.</text>
</comment>
<dbReference type="PANTHER" id="PTHR12972:SF0">
    <property type="entry name" value="PROTEIN DOWNSTREAM NEIGHBOR OF SON"/>
    <property type="match status" value="1"/>
</dbReference>
<comment type="subcellular location">
    <subcellularLocation>
        <location evidence="1">Nucleus</location>
    </subcellularLocation>
</comment>
<proteinExistence type="inferred from homology"/>
<feature type="non-terminal residue" evidence="6">
    <location>
        <position position="1"/>
    </location>
</feature>
<evidence type="ECO:0000256" key="1">
    <source>
        <dbReference type="ARBA" id="ARBA00004123"/>
    </source>
</evidence>
<sequence>IIKGGEAVGAEELDDEDGEEAEQWLKSMGVEAAEIKRISSNQADADMGKEKRVDRRPESLVLIEDTEAHVLFNFLLNCKSIVATTGPLAGVPPTLLAPVAFHGATLRPLQVRESKIQMGGDSFYSMEVRGPVLPTTVQHLCNLLQTNIDEFSIALASHESTKAFTLSGLYNKSGAKPIAEDKENTDKDCTRSSNAAFCQEGLSDCGQSASILRRFCSSDLKSLQQFDSIKFSNEIYSWS</sequence>
<dbReference type="GO" id="GO:0005634">
    <property type="term" value="C:nucleus"/>
    <property type="evidence" value="ECO:0007669"/>
    <property type="project" value="UniProtKB-SubCell"/>
</dbReference>
<keyword evidence="2" id="KW-0217">Developmental protein</keyword>
<feature type="region of interest" description="Disordered" evidence="5">
    <location>
        <begin position="1"/>
        <end position="21"/>
    </location>
</feature>
<feature type="compositionally biased region" description="Acidic residues" evidence="5">
    <location>
        <begin position="9"/>
        <end position="21"/>
    </location>
</feature>
<evidence type="ECO:0000256" key="3">
    <source>
        <dbReference type="ARBA" id="ARBA00023242"/>
    </source>
</evidence>